<keyword evidence="3 6" id="KW-0812">Transmembrane</keyword>
<dbReference type="Proteomes" id="UP000199328">
    <property type="component" value="Unassembled WGS sequence"/>
</dbReference>
<feature type="transmembrane region" description="Helical" evidence="6">
    <location>
        <begin position="98"/>
        <end position="117"/>
    </location>
</feature>
<dbReference type="InterPro" id="IPR043428">
    <property type="entry name" value="LivM-like"/>
</dbReference>
<keyword evidence="5 6" id="KW-0472">Membrane</keyword>
<evidence type="ECO:0000256" key="4">
    <source>
        <dbReference type="ARBA" id="ARBA00022989"/>
    </source>
</evidence>
<evidence type="ECO:0000256" key="3">
    <source>
        <dbReference type="ARBA" id="ARBA00022692"/>
    </source>
</evidence>
<keyword evidence="8" id="KW-1185">Reference proteome</keyword>
<dbReference type="STRING" id="990712.SAMN05216257_10245"/>
<sequence>MKPDRKTAAGLFVLALLAVLPPIFIWTGNPFYVDLATRLVILAIAATSLNLILGYGGMISFGHAAYVGLGAYAVGIPAYHELYGGFDAIASFSGSFQIPLAVAVCALFALVTGAICLRTKGVYFIMITMAFAQMVYYLFVSIEEYGADDGLVIDVRSELPGINLDRPLQLYYLAFVSLVLAIVIVRTIVNSRFGMVIQGAKGNDTRMKTMGFNTYIYRLTAYVISGAMAGYAGALLGNFTTFISPEMMDWTRSGELMFMVILGGAATTFGPLMGAAAFIVIEEVLSHVTIYWHLPFGLMLILVVLYVRGGIMGLIEGRWGRRR</sequence>
<keyword evidence="2" id="KW-1003">Cell membrane</keyword>
<feature type="transmembrane region" description="Helical" evidence="6">
    <location>
        <begin position="256"/>
        <end position="281"/>
    </location>
</feature>
<dbReference type="Pfam" id="PF02653">
    <property type="entry name" value="BPD_transp_2"/>
    <property type="match status" value="1"/>
</dbReference>
<accession>A0A1G9AC98</accession>
<feature type="transmembrane region" description="Helical" evidence="6">
    <location>
        <begin position="170"/>
        <end position="189"/>
    </location>
</feature>
<dbReference type="AlphaFoldDB" id="A0A1G9AC98"/>
<feature type="transmembrane region" description="Helical" evidence="6">
    <location>
        <begin position="60"/>
        <end position="78"/>
    </location>
</feature>
<gene>
    <name evidence="7" type="ORF">SAMN05216257_10245</name>
</gene>
<dbReference type="GO" id="GO:0015658">
    <property type="term" value="F:branched-chain amino acid transmembrane transporter activity"/>
    <property type="evidence" value="ECO:0007669"/>
    <property type="project" value="InterPro"/>
</dbReference>
<organism evidence="7 8">
    <name type="scientific">Meinhardsimonia xiamenensis</name>
    <dbReference type="NCBI Taxonomy" id="990712"/>
    <lineage>
        <taxon>Bacteria</taxon>
        <taxon>Pseudomonadati</taxon>
        <taxon>Pseudomonadota</taxon>
        <taxon>Alphaproteobacteria</taxon>
        <taxon>Rhodobacterales</taxon>
        <taxon>Paracoccaceae</taxon>
        <taxon>Meinhardsimonia</taxon>
    </lineage>
</organism>
<dbReference type="GO" id="GO:0005886">
    <property type="term" value="C:plasma membrane"/>
    <property type="evidence" value="ECO:0007669"/>
    <property type="project" value="UniProtKB-SubCell"/>
</dbReference>
<feature type="transmembrane region" description="Helical" evidence="6">
    <location>
        <begin position="215"/>
        <end position="236"/>
    </location>
</feature>
<protein>
    <submittedName>
        <fullName evidence="7">Branched-chain amino acid transport system permease protein</fullName>
    </submittedName>
</protein>
<dbReference type="EMBL" id="FNFV01000002">
    <property type="protein sequence ID" value="SDK24160.1"/>
    <property type="molecule type" value="Genomic_DNA"/>
</dbReference>
<name>A0A1G9AC98_9RHOB</name>
<feature type="transmembrane region" description="Helical" evidence="6">
    <location>
        <begin position="122"/>
        <end position="139"/>
    </location>
</feature>
<comment type="subcellular location">
    <subcellularLocation>
        <location evidence="1">Cell membrane</location>
        <topology evidence="1">Multi-pass membrane protein</topology>
    </subcellularLocation>
</comment>
<dbReference type="PANTHER" id="PTHR30482">
    <property type="entry name" value="HIGH-AFFINITY BRANCHED-CHAIN AMINO ACID TRANSPORT SYSTEM PERMEASE"/>
    <property type="match status" value="1"/>
</dbReference>
<keyword evidence="4 6" id="KW-1133">Transmembrane helix</keyword>
<dbReference type="CDD" id="cd06581">
    <property type="entry name" value="TM_PBP1_LivM_like"/>
    <property type="match status" value="1"/>
</dbReference>
<feature type="transmembrane region" description="Helical" evidence="6">
    <location>
        <begin position="35"/>
        <end position="53"/>
    </location>
</feature>
<dbReference type="OrthoDB" id="9804361at2"/>
<evidence type="ECO:0000256" key="1">
    <source>
        <dbReference type="ARBA" id="ARBA00004651"/>
    </source>
</evidence>
<evidence type="ECO:0000313" key="8">
    <source>
        <dbReference type="Proteomes" id="UP000199328"/>
    </source>
</evidence>
<feature type="transmembrane region" description="Helical" evidence="6">
    <location>
        <begin position="293"/>
        <end position="315"/>
    </location>
</feature>
<evidence type="ECO:0000313" key="7">
    <source>
        <dbReference type="EMBL" id="SDK24160.1"/>
    </source>
</evidence>
<evidence type="ECO:0000256" key="5">
    <source>
        <dbReference type="ARBA" id="ARBA00023136"/>
    </source>
</evidence>
<proteinExistence type="predicted"/>
<evidence type="ECO:0000256" key="2">
    <source>
        <dbReference type="ARBA" id="ARBA00022475"/>
    </source>
</evidence>
<dbReference type="InterPro" id="IPR001851">
    <property type="entry name" value="ABC_transp_permease"/>
</dbReference>
<dbReference type="PANTHER" id="PTHR30482:SF17">
    <property type="entry name" value="ABC TRANSPORTER ATP-BINDING PROTEIN"/>
    <property type="match status" value="1"/>
</dbReference>
<reference evidence="8" key="1">
    <citation type="submission" date="2016-10" db="EMBL/GenBank/DDBJ databases">
        <authorList>
            <person name="Varghese N."/>
            <person name="Submissions S."/>
        </authorList>
    </citation>
    <scope>NUCLEOTIDE SEQUENCE [LARGE SCALE GENOMIC DNA]</scope>
    <source>
        <strain evidence="8">CGMCC 1.10789</strain>
    </source>
</reference>
<dbReference type="RefSeq" id="WP_092498507.1">
    <property type="nucleotide sequence ID" value="NZ_FNFV01000002.1"/>
</dbReference>
<evidence type="ECO:0000256" key="6">
    <source>
        <dbReference type="SAM" id="Phobius"/>
    </source>
</evidence>